<dbReference type="AlphaFoldDB" id="A0A0A9HME8"/>
<sequence length="54" mass="6122">MSNLVIILVMFKYYRASRKMSRSWNSVQHIVRVPLLPVLLGAILAGNHCVTDLP</sequence>
<organism evidence="1">
    <name type="scientific">Arundo donax</name>
    <name type="common">Giant reed</name>
    <name type="synonym">Donax arundinaceus</name>
    <dbReference type="NCBI Taxonomy" id="35708"/>
    <lineage>
        <taxon>Eukaryota</taxon>
        <taxon>Viridiplantae</taxon>
        <taxon>Streptophyta</taxon>
        <taxon>Embryophyta</taxon>
        <taxon>Tracheophyta</taxon>
        <taxon>Spermatophyta</taxon>
        <taxon>Magnoliopsida</taxon>
        <taxon>Liliopsida</taxon>
        <taxon>Poales</taxon>
        <taxon>Poaceae</taxon>
        <taxon>PACMAD clade</taxon>
        <taxon>Arundinoideae</taxon>
        <taxon>Arundineae</taxon>
        <taxon>Arundo</taxon>
    </lineage>
</organism>
<evidence type="ECO:0000313" key="1">
    <source>
        <dbReference type="EMBL" id="JAE34053.1"/>
    </source>
</evidence>
<reference evidence="1" key="1">
    <citation type="submission" date="2014-09" db="EMBL/GenBank/DDBJ databases">
        <authorList>
            <person name="Magalhaes I.L.F."/>
            <person name="Oliveira U."/>
            <person name="Santos F.R."/>
            <person name="Vidigal T.H.D.A."/>
            <person name="Brescovit A.D."/>
            <person name="Santos A.J."/>
        </authorList>
    </citation>
    <scope>NUCLEOTIDE SEQUENCE</scope>
    <source>
        <tissue evidence="1">Shoot tissue taken approximately 20 cm above the soil surface</tissue>
    </source>
</reference>
<proteinExistence type="predicted"/>
<reference evidence="1" key="2">
    <citation type="journal article" date="2015" name="Data Brief">
        <title>Shoot transcriptome of the giant reed, Arundo donax.</title>
        <authorList>
            <person name="Barrero R.A."/>
            <person name="Guerrero F.D."/>
            <person name="Moolhuijzen P."/>
            <person name="Goolsby J.A."/>
            <person name="Tidwell J."/>
            <person name="Bellgard S.E."/>
            <person name="Bellgard M.I."/>
        </authorList>
    </citation>
    <scope>NUCLEOTIDE SEQUENCE</scope>
    <source>
        <tissue evidence="1">Shoot tissue taken approximately 20 cm above the soil surface</tissue>
    </source>
</reference>
<dbReference type="EMBL" id="GBRH01163843">
    <property type="protein sequence ID" value="JAE34053.1"/>
    <property type="molecule type" value="Transcribed_RNA"/>
</dbReference>
<protein>
    <submittedName>
        <fullName evidence="1">Uncharacterized protein</fullName>
    </submittedName>
</protein>
<accession>A0A0A9HME8</accession>
<name>A0A0A9HME8_ARUDO</name>